<dbReference type="SUPFAM" id="SSF56176">
    <property type="entry name" value="FAD-binding/transporter-associated domain-like"/>
    <property type="match status" value="1"/>
</dbReference>
<feature type="chain" id="PRO_5040902454" evidence="3">
    <location>
        <begin position="25"/>
        <end position="571"/>
    </location>
</feature>
<dbReference type="InterPro" id="IPR036318">
    <property type="entry name" value="FAD-bd_PCMH-like_sf"/>
</dbReference>
<keyword evidence="6" id="KW-1185">Reference proteome</keyword>
<evidence type="ECO:0000313" key="6">
    <source>
        <dbReference type="Proteomes" id="UP001147747"/>
    </source>
</evidence>
<dbReference type="InterPro" id="IPR016169">
    <property type="entry name" value="FAD-bd_PCMH_sub2"/>
</dbReference>
<dbReference type="InterPro" id="IPR006094">
    <property type="entry name" value="Oxid_FAD_bind_N"/>
</dbReference>
<dbReference type="GO" id="GO:0071949">
    <property type="term" value="F:FAD binding"/>
    <property type="evidence" value="ECO:0007669"/>
    <property type="project" value="InterPro"/>
</dbReference>
<dbReference type="InterPro" id="IPR016166">
    <property type="entry name" value="FAD-bd_PCMH"/>
</dbReference>
<dbReference type="PROSITE" id="PS51387">
    <property type="entry name" value="FAD_PCMH"/>
    <property type="match status" value="1"/>
</dbReference>
<reference evidence="5" key="1">
    <citation type="submission" date="2022-12" db="EMBL/GenBank/DDBJ databases">
        <authorList>
            <person name="Petersen C."/>
        </authorList>
    </citation>
    <scope>NUCLEOTIDE SEQUENCE</scope>
    <source>
        <strain evidence="5">IBT 29677</strain>
    </source>
</reference>
<evidence type="ECO:0000313" key="5">
    <source>
        <dbReference type="EMBL" id="KAJ5388131.1"/>
    </source>
</evidence>
<evidence type="ECO:0000256" key="1">
    <source>
        <dbReference type="ARBA" id="ARBA00005466"/>
    </source>
</evidence>
<dbReference type="InterPro" id="IPR012951">
    <property type="entry name" value="BBE"/>
</dbReference>
<protein>
    <submittedName>
        <fullName evidence="5">FAD binding domain protein</fullName>
    </submittedName>
</protein>
<gene>
    <name evidence="5" type="ORF">N7509_010672</name>
</gene>
<dbReference type="Gene3D" id="3.30.465.10">
    <property type="match status" value="2"/>
</dbReference>
<feature type="domain" description="FAD-binding PCMH-type" evidence="4">
    <location>
        <begin position="118"/>
        <end position="296"/>
    </location>
</feature>
<proteinExistence type="inferred from homology"/>
<accession>A0A9X0B4V3</accession>
<dbReference type="PANTHER" id="PTHR13878">
    <property type="entry name" value="GULONOLACTONE OXIDASE"/>
    <property type="match status" value="1"/>
</dbReference>
<evidence type="ECO:0000256" key="3">
    <source>
        <dbReference type="SAM" id="SignalP"/>
    </source>
</evidence>
<reference evidence="5" key="2">
    <citation type="journal article" date="2023" name="IMA Fungus">
        <title>Comparative genomic study of the Penicillium genus elucidates a diverse pangenome and 15 lateral gene transfer events.</title>
        <authorList>
            <person name="Petersen C."/>
            <person name="Sorensen T."/>
            <person name="Nielsen M.R."/>
            <person name="Sondergaard T.E."/>
            <person name="Sorensen J.L."/>
            <person name="Fitzpatrick D.A."/>
            <person name="Frisvad J.C."/>
            <person name="Nielsen K.L."/>
        </authorList>
    </citation>
    <scope>NUCLEOTIDE SEQUENCE</scope>
    <source>
        <strain evidence="5">IBT 29677</strain>
    </source>
</reference>
<organism evidence="5 6">
    <name type="scientific">Penicillium cosmopolitanum</name>
    <dbReference type="NCBI Taxonomy" id="1131564"/>
    <lineage>
        <taxon>Eukaryota</taxon>
        <taxon>Fungi</taxon>
        <taxon>Dikarya</taxon>
        <taxon>Ascomycota</taxon>
        <taxon>Pezizomycotina</taxon>
        <taxon>Eurotiomycetes</taxon>
        <taxon>Eurotiomycetidae</taxon>
        <taxon>Eurotiales</taxon>
        <taxon>Aspergillaceae</taxon>
        <taxon>Penicillium</taxon>
    </lineage>
</organism>
<dbReference type="Pfam" id="PF01565">
    <property type="entry name" value="FAD_binding_4"/>
    <property type="match status" value="1"/>
</dbReference>
<evidence type="ECO:0000256" key="2">
    <source>
        <dbReference type="ARBA" id="ARBA00023002"/>
    </source>
</evidence>
<name>A0A9X0B4V3_9EURO</name>
<dbReference type="Proteomes" id="UP001147747">
    <property type="component" value="Unassembled WGS sequence"/>
</dbReference>
<evidence type="ECO:0000259" key="4">
    <source>
        <dbReference type="PROSITE" id="PS51387"/>
    </source>
</evidence>
<sequence length="571" mass="62492">MLSLNTLKIGAFLGLAAIAPTIAASESSSCRCLPGDDCWPSVSTWKAFNQSVDGRLVATVPLATPCHVPSYDDKKCAALKEGWLLLEEHYQSSSSFMAPFFTNGTCDPYHPVSKPCTLGNFVKYAVNVSSPVHVAKTLRFATKHNIRFIIRNTGHDYNGKSTGAGALSVWTHHLKDIEFKNWKDEHYTGKVAKLGAGVQGIEAYEAARKLGLRMVGGECPTVGIAGGYSQGGGHSSLASKHGLGADQVLEWEVIDGTGQFLTANRTHNSDIYWALTGGGGGTYGVVWSMTSKAHQDSHVSGLNLTFTTDGISDETFYKAIELYNTHLPSYVDRGIMSLNFLTNASFSLSPMTAPGISLKELKSLTQPFRDGLTKLGIKYEMQAEEFSNYLDQFNAQTPLVEIGVAQYGSWLLPRSIVESPKSRHELTKAARNVLSYGATFTTVGVKVTEEVTGDVYNAVNPAWRGAIAHVLMSTPWEFNKPEKMREKRKLMTDVLVPSLSNLSPESGAYLNEADFDQPNFQKAFYGKNYDKLRAIKAKYDPHHLFYGLTAVGSDEWTVSEDGRMCRVSPSN</sequence>
<dbReference type="AlphaFoldDB" id="A0A9X0B4V3"/>
<dbReference type="InterPro" id="IPR050432">
    <property type="entry name" value="FAD-linked_Oxidoreductases_BP"/>
</dbReference>
<keyword evidence="3" id="KW-0732">Signal</keyword>
<dbReference type="GO" id="GO:0016491">
    <property type="term" value="F:oxidoreductase activity"/>
    <property type="evidence" value="ECO:0007669"/>
    <property type="project" value="UniProtKB-KW"/>
</dbReference>
<dbReference type="Pfam" id="PF08031">
    <property type="entry name" value="BBE"/>
    <property type="match status" value="1"/>
</dbReference>
<dbReference type="RefSeq" id="XP_056485929.1">
    <property type="nucleotide sequence ID" value="XM_056635309.1"/>
</dbReference>
<comment type="caution">
    <text evidence="5">The sequence shown here is derived from an EMBL/GenBank/DDBJ whole genome shotgun (WGS) entry which is preliminary data.</text>
</comment>
<comment type="similarity">
    <text evidence="1">Belongs to the oxygen-dependent FAD-linked oxidoreductase family.</text>
</comment>
<feature type="signal peptide" evidence="3">
    <location>
        <begin position="1"/>
        <end position="24"/>
    </location>
</feature>
<dbReference type="OrthoDB" id="9983560at2759"/>
<keyword evidence="2" id="KW-0560">Oxidoreductase</keyword>
<dbReference type="PANTHER" id="PTHR13878:SF91">
    <property type="entry name" value="FAD BINDING DOMAIN PROTEIN (AFU_ORTHOLOGUE AFUA_6G12070)-RELATED"/>
    <property type="match status" value="1"/>
</dbReference>
<dbReference type="EMBL" id="JAPZBU010000009">
    <property type="protein sequence ID" value="KAJ5388131.1"/>
    <property type="molecule type" value="Genomic_DNA"/>
</dbReference>
<dbReference type="GeneID" id="81374289"/>